<organism evidence="1 2">
    <name type="scientific">Sphaerospermopsis kisseleviana CS-549</name>
    <dbReference type="NCBI Taxonomy" id="3021783"/>
    <lineage>
        <taxon>Bacteria</taxon>
        <taxon>Bacillati</taxon>
        <taxon>Cyanobacteriota</taxon>
        <taxon>Cyanophyceae</taxon>
        <taxon>Nostocales</taxon>
        <taxon>Aphanizomenonaceae</taxon>
        <taxon>Sphaerospermopsis</taxon>
        <taxon>Sphaerospermopsis kisseleviana</taxon>
    </lineage>
</organism>
<dbReference type="EMBL" id="JAQMTI010000111">
    <property type="protein sequence ID" value="MDB9441680.1"/>
    <property type="molecule type" value="Genomic_DNA"/>
</dbReference>
<evidence type="ECO:0000313" key="2">
    <source>
        <dbReference type="Proteomes" id="UP001211711"/>
    </source>
</evidence>
<dbReference type="Proteomes" id="UP001211711">
    <property type="component" value="Unassembled WGS sequence"/>
</dbReference>
<evidence type="ECO:0008006" key="3">
    <source>
        <dbReference type="Google" id="ProtNLM"/>
    </source>
</evidence>
<proteinExistence type="predicted"/>
<accession>A0ABT4ZQJ7</accession>
<dbReference type="RefSeq" id="WP_096569280.1">
    <property type="nucleotide sequence ID" value="NZ_JAQMTI010000111.1"/>
</dbReference>
<sequence length="97" mass="11614">MQATNFHFKNFWTIRAKNLAQFAKTAFSDEWSKPIDYLDHANFRFWILDFGFWMIFYFQPRPQSQISKLRPLVGAVNLKYSLRCVRFANANLKSKID</sequence>
<protein>
    <recommendedName>
        <fullName evidence="3">Transposase</fullName>
    </recommendedName>
</protein>
<reference evidence="1 2" key="1">
    <citation type="submission" date="2023-01" db="EMBL/GenBank/DDBJ databases">
        <title>Genomes from the Australian National Cyanobacteria Reference Collection.</title>
        <authorList>
            <person name="Willis A."/>
            <person name="Lee E.M.F."/>
        </authorList>
    </citation>
    <scope>NUCLEOTIDE SEQUENCE [LARGE SCALE GENOMIC DNA]</scope>
    <source>
        <strain evidence="1 2">CS-549</strain>
    </source>
</reference>
<evidence type="ECO:0000313" key="1">
    <source>
        <dbReference type="EMBL" id="MDB9441680.1"/>
    </source>
</evidence>
<keyword evidence="2" id="KW-1185">Reference proteome</keyword>
<gene>
    <name evidence="1" type="ORF">PN497_09945</name>
</gene>
<name>A0ABT4ZQJ7_9CYAN</name>
<comment type="caution">
    <text evidence="1">The sequence shown here is derived from an EMBL/GenBank/DDBJ whole genome shotgun (WGS) entry which is preliminary data.</text>
</comment>